<dbReference type="Gene3D" id="1.25.40.20">
    <property type="entry name" value="Ankyrin repeat-containing domain"/>
    <property type="match status" value="2"/>
</dbReference>
<dbReference type="InterPro" id="IPR036770">
    <property type="entry name" value="Ankyrin_rpt-contain_sf"/>
</dbReference>
<dbReference type="EMBL" id="JBBBZM010000163">
    <property type="protein sequence ID" value="KAL0632542.1"/>
    <property type="molecule type" value="Genomic_DNA"/>
</dbReference>
<accession>A0ABR3G9D3</accession>
<evidence type="ECO:0000313" key="1">
    <source>
        <dbReference type="EMBL" id="KAL0632542.1"/>
    </source>
</evidence>
<organism evidence="1 2">
    <name type="scientific">Discina gigas</name>
    <dbReference type="NCBI Taxonomy" id="1032678"/>
    <lineage>
        <taxon>Eukaryota</taxon>
        <taxon>Fungi</taxon>
        <taxon>Dikarya</taxon>
        <taxon>Ascomycota</taxon>
        <taxon>Pezizomycotina</taxon>
        <taxon>Pezizomycetes</taxon>
        <taxon>Pezizales</taxon>
        <taxon>Discinaceae</taxon>
        <taxon>Discina</taxon>
    </lineage>
</organism>
<reference evidence="1 2" key="1">
    <citation type="submission" date="2024-02" db="EMBL/GenBank/DDBJ databases">
        <title>Discinaceae phylogenomics.</title>
        <authorList>
            <person name="Dirks A.C."/>
            <person name="James T.Y."/>
        </authorList>
    </citation>
    <scope>NUCLEOTIDE SEQUENCE [LARGE SCALE GENOMIC DNA]</scope>
    <source>
        <strain evidence="1 2">ACD0624</strain>
    </source>
</reference>
<dbReference type="PANTHER" id="PTHR46586">
    <property type="entry name" value="ANKYRIN REPEAT-CONTAINING PROTEIN"/>
    <property type="match status" value="1"/>
</dbReference>
<dbReference type="PANTHER" id="PTHR46586:SF3">
    <property type="entry name" value="ANKYRIN REPEAT-CONTAINING PROTEIN"/>
    <property type="match status" value="1"/>
</dbReference>
<gene>
    <name evidence="1" type="ORF">Q9L58_008562</name>
</gene>
<dbReference type="Proteomes" id="UP001447188">
    <property type="component" value="Unassembled WGS sequence"/>
</dbReference>
<proteinExistence type="predicted"/>
<protein>
    <submittedName>
        <fullName evidence="1">Uncharacterized protein</fullName>
    </submittedName>
</protein>
<name>A0ABR3G9D3_9PEZI</name>
<keyword evidence="2" id="KW-1185">Reference proteome</keyword>
<evidence type="ECO:0000313" key="2">
    <source>
        <dbReference type="Proteomes" id="UP001447188"/>
    </source>
</evidence>
<sequence length="437" mass="48166">MPENYDFVHRIPGWPTEPALVGAATIGNLKMVEVLRANLQQAERNDRIHLEACQAALHGGHSEVADYLWQHISDRDRVWGRKMNLDIARYGTPTLLVKAIQQLKSHNEPCERGILDKIDPGSDGSAYGQFFPGMVESAAEHGKIKNVEVFLKTPPSPDKGIPDEALLKAAQAGHFDVVILLLGCYPLEMEATSAQYKLFCKALTDASFYGHIKIVESLVTRGIVPTQQMIDLAVQRNYSKIFRYLIDTLIHVYKHGGVGVAMSIKPDAIPHCGLPLLKWLCRNRLDRSLPGDLALHVRKASHFGDFEVVKWLLEKARGTEDAETAMLSALVGASEGGYVKIVSFLLSEEIKINVNIKEAWEGAAKRGHTGVLELLLSKNPTPTPQIRGAALEAAVERNRLGAVVQLLCAGARANDGGRKILKIRCQEVIKNLVRDFG</sequence>
<comment type="caution">
    <text evidence="1">The sequence shown here is derived from an EMBL/GenBank/DDBJ whole genome shotgun (WGS) entry which is preliminary data.</text>
</comment>
<dbReference type="InterPro" id="IPR052050">
    <property type="entry name" value="SecEffector_AnkRepeat"/>
</dbReference>
<dbReference type="SUPFAM" id="SSF48403">
    <property type="entry name" value="Ankyrin repeat"/>
    <property type="match status" value="1"/>
</dbReference>